<dbReference type="AlphaFoldDB" id="A0A2N1JGN9"/>
<protein>
    <recommendedName>
        <fullName evidence="3">Thioesterase domain-containing protein</fullName>
    </recommendedName>
</protein>
<dbReference type="PANTHER" id="PTHR47842">
    <property type="entry name" value="EXPRESSED PROTEIN"/>
    <property type="match status" value="1"/>
</dbReference>
<evidence type="ECO:0000256" key="2">
    <source>
        <dbReference type="ARBA" id="ARBA00048461"/>
    </source>
</evidence>
<sequence length="297" mass="32329">MEGAVLLVFVHGFKGDAKKTFGTFPERLAHILHQTHPQWHIDAVVYPTYATRGAMDRTVTELVAWINSEVDARESSFGRQCMVVLCGHSMGGMIALDAALALQSTPHAVRGVLAFDTPYLGVHPHVFKHRISATYDTALKWGAVLAPLTGGIAARFAARNEEDASRRAAWIGAGTALAAGTAIAAGALFTRNDVLSDAYTWATDHLAFVGNLWDVDTLHARLDESYRRAVPYHCFHTRLAADARTFILPPPPDSAHVPHFTALDAAHARDEIEAHTGMFRESNGAYYSMGLGTYSAY</sequence>
<name>A0A2N1JGN9_9BASI</name>
<evidence type="ECO:0000313" key="5">
    <source>
        <dbReference type="Proteomes" id="UP000232875"/>
    </source>
</evidence>
<feature type="domain" description="Thioesterase" evidence="3">
    <location>
        <begin position="39"/>
        <end position="119"/>
    </location>
</feature>
<comment type="catalytic activity">
    <reaction evidence="1">
        <text>a diacylglycerol + H2O = a monoacylglycerol + a fatty acid + H(+)</text>
        <dbReference type="Rhea" id="RHEA:32731"/>
        <dbReference type="ChEBI" id="CHEBI:15377"/>
        <dbReference type="ChEBI" id="CHEBI:15378"/>
        <dbReference type="ChEBI" id="CHEBI:17408"/>
        <dbReference type="ChEBI" id="CHEBI:18035"/>
        <dbReference type="ChEBI" id="CHEBI:28868"/>
    </reaction>
</comment>
<evidence type="ECO:0000259" key="3">
    <source>
        <dbReference type="Pfam" id="PF00975"/>
    </source>
</evidence>
<gene>
    <name evidence="4" type="ORF">MVES_000249</name>
</gene>
<comment type="catalytic activity">
    <reaction evidence="2">
        <text>a monoacylglycerol + H2O = glycerol + a fatty acid + H(+)</text>
        <dbReference type="Rhea" id="RHEA:15245"/>
        <dbReference type="ChEBI" id="CHEBI:15377"/>
        <dbReference type="ChEBI" id="CHEBI:15378"/>
        <dbReference type="ChEBI" id="CHEBI:17408"/>
        <dbReference type="ChEBI" id="CHEBI:17754"/>
        <dbReference type="ChEBI" id="CHEBI:28868"/>
    </reaction>
</comment>
<dbReference type="SUPFAM" id="SSF53474">
    <property type="entry name" value="alpha/beta-Hydrolases"/>
    <property type="match status" value="1"/>
</dbReference>
<evidence type="ECO:0000313" key="4">
    <source>
        <dbReference type="EMBL" id="PKI85698.1"/>
    </source>
</evidence>
<dbReference type="Pfam" id="PF00975">
    <property type="entry name" value="Thioesterase"/>
    <property type="match status" value="1"/>
</dbReference>
<organism evidence="4 5">
    <name type="scientific">Malassezia vespertilionis</name>
    <dbReference type="NCBI Taxonomy" id="2020962"/>
    <lineage>
        <taxon>Eukaryota</taxon>
        <taxon>Fungi</taxon>
        <taxon>Dikarya</taxon>
        <taxon>Basidiomycota</taxon>
        <taxon>Ustilaginomycotina</taxon>
        <taxon>Malasseziomycetes</taxon>
        <taxon>Malasseziales</taxon>
        <taxon>Malasseziaceae</taxon>
        <taxon>Malassezia</taxon>
    </lineage>
</organism>
<dbReference type="InterPro" id="IPR001031">
    <property type="entry name" value="Thioesterase"/>
</dbReference>
<dbReference type="STRING" id="2020962.A0A2N1JGN9"/>
<proteinExistence type="predicted"/>
<evidence type="ECO:0000256" key="1">
    <source>
        <dbReference type="ARBA" id="ARBA00047591"/>
    </source>
</evidence>
<keyword evidence="5" id="KW-1185">Reference proteome</keyword>
<dbReference type="OrthoDB" id="442243at2759"/>
<dbReference type="Gene3D" id="3.40.50.1820">
    <property type="entry name" value="alpha/beta hydrolase"/>
    <property type="match status" value="1"/>
</dbReference>
<dbReference type="EMBL" id="KZ454987">
    <property type="protein sequence ID" value="PKI85698.1"/>
    <property type="molecule type" value="Genomic_DNA"/>
</dbReference>
<dbReference type="Proteomes" id="UP000232875">
    <property type="component" value="Unassembled WGS sequence"/>
</dbReference>
<dbReference type="InterPro" id="IPR029058">
    <property type="entry name" value="AB_hydrolase_fold"/>
</dbReference>
<accession>A0A2N1JGN9</accession>
<reference evidence="4 5" key="1">
    <citation type="submission" date="2017-10" db="EMBL/GenBank/DDBJ databases">
        <title>A novel species of cold-tolerant Malassezia isolated from bats.</title>
        <authorList>
            <person name="Lorch J.M."/>
            <person name="Palmer J.M."/>
            <person name="Vanderwolf K.J."/>
            <person name="Schmidt K.Z."/>
            <person name="Verant M.L."/>
            <person name="Weller T.J."/>
            <person name="Blehert D.S."/>
        </authorList>
    </citation>
    <scope>NUCLEOTIDE SEQUENCE [LARGE SCALE GENOMIC DNA]</scope>
    <source>
        <strain evidence="4 5">NWHC:44797-103</strain>
    </source>
</reference>
<dbReference type="PANTHER" id="PTHR47842:SF1">
    <property type="entry name" value="DUF676 DOMAIN-CONTAINING PROTEIN"/>
    <property type="match status" value="1"/>
</dbReference>